<dbReference type="GO" id="GO:0016881">
    <property type="term" value="F:acid-amino acid ligase activity"/>
    <property type="evidence" value="ECO:0007669"/>
    <property type="project" value="InterPro"/>
</dbReference>
<dbReference type="InterPro" id="IPR043703">
    <property type="entry name" value="Lipid_II_synth_MurT"/>
</dbReference>
<dbReference type="InterPro" id="IPR036565">
    <property type="entry name" value="Mur-like_cat_sf"/>
</dbReference>
<dbReference type="EMBL" id="LT629749">
    <property type="protein sequence ID" value="SDT17428.1"/>
    <property type="molecule type" value="Genomic_DNA"/>
</dbReference>
<comment type="pathway">
    <text evidence="1">Cell wall biogenesis; peptidoglycan biosynthesis.</text>
</comment>
<feature type="region of interest" description="Disordered" evidence="2">
    <location>
        <begin position="1"/>
        <end position="20"/>
    </location>
</feature>
<name>A0A1H1Y7D2_9ACTN</name>
<protein>
    <recommendedName>
        <fullName evidence="1">Lipid II isoglutaminyl synthase (glutamine-hydrolyzing) subunit MurT</fullName>
        <ecNumber evidence="1">6.3.5.13</ecNumber>
    </recommendedName>
</protein>
<dbReference type="GO" id="GO:0005524">
    <property type="term" value="F:ATP binding"/>
    <property type="evidence" value="ECO:0007669"/>
    <property type="project" value="UniProtKB-UniRule"/>
</dbReference>
<keyword evidence="1" id="KW-0862">Zinc</keyword>
<keyword evidence="1" id="KW-0436">Ligase</keyword>
<feature type="binding site" evidence="1">
    <location>
        <position position="224"/>
    </location>
    <ligand>
        <name>Zn(2+)</name>
        <dbReference type="ChEBI" id="CHEBI:29105"/>
    </ligand>
</feature>
<dbReference type="Pfam" id="PF08353">
    <property type="entry name" value="MurT_C"/>
    <property type="match status" value="1"/>
</dbReference>
<dbReference type="PANTHER" id="PTHR23135:SF7">
    <property type="entry name" value="LIPID II ISOGLUTAMINYL SYNTHASE (GLUTAMINE-HYDROLYZING) SUBUNIT MURT"/>
    <property type="match status" value="1"/>
</dbReference>
<feature type="domain" description="Lipid II isoglutaminyl synthase (glutamine-hydrolyzing) subunit MurT C-terminal" evidence="4">
    <location>
        <begin position="335"/>
        <end position="429"/>
    </location>
</feature>
<feature type="domain" description="Mur ligase central" evidence="3">
    <location>
        <begin position="77"/>
        <end position="211"/>
    </location>
</feature>
<dbReference type="GO" id="GO:0140282">
    <property type="term" value="F:carbon-nitrogen ligase activity on lipid II"/>
    <property type="evidence" value="ECO:0007669"/>
    <property type="project" value="UniProtKB-UniRule"/>
</dbReference>
<dbReference type="GO" id="GO:0008360">
    <property type="term" value="P:regulation of cell shape"/>
    <property type="evidence" value="ECO:0007669"/>
    <property type="project" value="UniProtKB-KW"/>
</dbReference>
<dbReference type="GO" id="GO:0008270">
    <property type="term" value="F:zinc ion binding"/>
    <property type="evidence" value="ECO:0007669"/>
    <property type="project" value="UniProtKB-UniRule"/>
</dbReference>
<feature type="binding site" evidence="1">
    <location>
        <position position="248"/>
    </location>
    <ligand>
        <name>Zn(2+)</name>
        <dbReference type="ChEBI" id="CHEBI:29105"/>
    </ligand>
</feature>
<dbReference type="AlphaFoldDB" id="A0A1H1Y7D2"/>
<keyword evidence="1" id="KW-0479">Metal-binding</keyword>
<evidence type="ECO:0000313" key="6">
    <source>
        <dbReference type="Proteomes" id="UP000199092"/>
    </source>
</evidence>
<dbReference type="HAMAP" id="MF_02214">
    <property type="entry name" value="Lipid_II_synth_MurT"/>
    <property type="match status" value="1"/>
</dbReference>
<feature type="binding site" evidence="1">
    <location>
        <position position="227"/>
    </location>
    <ligand>
        <name>Zn(2+)</name>
        <dbReference type="ChEBI" id="CHEBI:29105"/>
    </ligand>
</feature>
<dbReference type="EC" id="6.3.5.13" evidence="1"/>
<comment type="catalytic activity">
    <reaction evidence="1">
        <text>beta-D-GlcNAc-(1-&gt;4)-Mur2Ac(oyl-L-Ala-gamma-D-O-P-Glu-L-Lys-D-Ala-D-Ala)-di-trans,octa-cis-undecaprenyl diphosphate + NH4(+) = beta-D-GlcNAc-(1-&gt;4)-Mur2Ac(oyl-L-Ala-D-isoglutaminyl-L-Lys-D-Ala-D-Ala)-di-trans,octa-cis-undecaprenyl diphosphate + phosphate + H(+)</text>
        <dbReference type="Rhea" id="RHEA:57932"/>
        <dbReference type="ChEBI" id="CHEBI:15378"/>
        <dbReference type="ChEBI" id="CHEBI:28938"/>
        <dbReference type="ChEBI" id="CHEBI:43474"/>
        <dbReference type="ChEBI" id="CHEBI:62233"/>
        <dbReference type="ChEBI" id="CHEBI:143132"/>
    </reaction>
</comment>
<evidence type="ECO:0000259" key="4">
    <source>
        <dbReference type="Pfam" id="PF08353"/>
    </source>
</evidence>
<dbReference type="PANTHER" id="PTHR23135">
    <property type="entry name" value="MUR LIGASE FAMILY MEMBER"/>
    <property type="match status" value="1"/>
</dbReference>
<evidence type="ECO:0000313" key="5">
    <source>
        <dbReference type="EMBL" id="SDT17428.1"/>
    </source>
</evidence>
<evidence type="ECO:0000256" key="2">
    <source>
        <dbReference type="SAM" id="MobiDB-lite"/>
    </source>
</evidence>
<reference evidence="5 6" key="1">
    <citation type="submission" date="2016-10" db="EMBL/GenBank/DDBJ databases">
        <authorList>
            <person name="de Groot N.N."/>
        </authorList>
    </citation>
    <scope>NUCLEOTIDE SEQUENCE [LARGE SCALE GENOMIC DNA]</scope>
    <source>
        <strain evidence="5 6">DSM 21741</strain>
    </source>
</reference>
<organism evidence="5 6">
    <name type="scientific">Friedmanniella luteola</name>
    <dbReference type="NCBI Taxonomy" id="546871"/>
    <lineage>
        <taxon>Bacteria</taxon>
        <taxon>Bacillati</taxon>
        <taxon>Actinomycetota</taxon>
        <taxon>Actinomycetes</taxon>
        <taxon>Propionibacteriales</taxon>
        <taxon>Nocardioidaceae</taxon>
        <taxon>Friedmanniella</taxon>
    </lineage>
</organism>
<keyword evidence="1" id="KW-0067">ATP-binding</keyword>
<dbReference type="UniPathway" id="UPA00219"/>
<dbReference type="Proteomes" id="UP000199092">
    <property type="component" value="Chromosome I"/>
</dbReference>
<feature type="active site" evidence="1">
    <location>
        <position position="367"/>
    </location>
</feature>
<dbReference type="SUPFAM" id="SSF53623">
    <property type="entry name" value="MurD-like peptide ligases, catalytic domain"/>
    <property type="match status" value="1"/>
</dbReference>
<keyword evidence="1" id="KW-0961">Cell wall biogenesis/degradation</keyword>
<proteinExistence type="inferred from homology"/>
<accession>A0A1H1Y7D2</accession>
<keyword evidence="1" id="KW-0133">Cell shape</keyword>
<sequence length="440" mass="46012">MMVTMSASPPAQHALQAPPGRAGRARLLAATTAGRLAQVASRVAGRGTGASIRGQVMMRLDPAALAKLLRGKRVAMVSGTNGKTTTTHFLAAAVRAQLGEDASRLVHNADGANLAFGIASALSANPRATTAVLETDERVVAEVVRLGRPEVLVLLNFSRDQLDRHHEIKGLGRSWRNALAAAGEEGPVVVANADEPLIVWAAETARRVVWVDTATTWTQDASLCPNCGSALVREQPDHTGGRGGHWHCSGCELRQPTASYRVQDGTIVGPDGQVWLPELNVPGSFNVSNAACALAAAELLGVPAATALAGMRTVTAPAGRFATMQVGGTTARLLLAKNPAGWAEALPLAQSSTVVLAIDSAAADGRDVSWLWDVEYEQLAGRTVVATGPRAQDLAVRLSYAGVEFRAVPDLAQALAGHPEPVDVVATYTPFQRLRKMGGV</sequence>
<dbReference type="GO" id="GO:0009252">
    <property type="term" value="P:peptidoglycan biosynthetic process"/>
    <property type="evidence" value="ECO:0007669"/>
    <property type="project" value="UniProtKB-UniRule"/>
</dbReference>
<comment type="function">
    <text evidence="1">The lipid II isoglutaminyl synthase complex catalyzes the formation of alpha-D-isoglutamine in the cell wall lipid II stem peptide. The MurT subunit catalyzes the ATP-dependent amidation of D-glutamate residue of lipid II, converting it to an isoglutamine residue.</text>
</comment>
<feature type="binding site" evidence="1">
    <location>
        <position position="251"/>
    </location>
    <ligand>
        <name>Zn(2+)</name>
        <dbReference type="ChEBI" id="CHEBI:29105"/>
    </ligand>
</feature>
<comment type="subunit">
    <text evidence="1">Forms a heterodimer with GatD.</text>
</comment>
<comment type="catalytic activity">
    <reaction evidence="1">
        <text>beta-D-GlcNAc-(1-&gt;4)-Mur2Ac(oyl-L-Ala-gamma-D-Glu-L-Lys-D-Ala-D-Ala)-di-trans,octa-cis-undecaprenyl diphosphate + L-glutamine + ATP + H2O = beta-D-GlcNAc-(1-&gt;4)-Mur2Ac(oyl-L-Ala-D-isoglutaminyl-L-Lys-D-Ala-D-Ala)-di-trans,octa-cis-undecaprenyl diphosphate + L-glutamate + ADP + phosphate + H(+)</text>
        <dbReference type="Rhea" id="RHEA:57928"/>
        <dbReference type="ChEBI" id="CHEBI:15377"/>
        <dbReference type="ChEBI" id="CHEBI:15378"/>
        <dbReference type="ChEBI" id="CHEBI:29985"/>
        <dbReference type="ChEBI" id="CHEBI:30616"/>
        <dbReference type="ChEBI" id="CHEBI:43474"/>
        <dbReference type="ChEBI" id="CHEBI:58359"/>
        <dbReference type="ChEBI" id="CHEBI:60033"/>
        <dbReference type="ChEBI" id="CHEBI:62233"/>
        <dbReference type="ChEBI" id="CHEBI:456216"/>
        <dbReference type="EC" id="6.3.5.13"/>
    </reaction>
</comment>
<dbReference type="GO" id="GO:0071555">
    <property type="term" value="P:cell wall organization"/>
    <property type="evidence" value="ECO:0007669"/>
    <property type="project" value="UniProtKB-KW"/>
</dbReference>
<evidence type="ECO:0000259" key="3">
    <source>
        <dbReference type="Pfam" id="PF08245"/>
    </source>
</evidence>
<dbReference type="InterPro" id="IPR013564">
    <property type="entry name" value="MurT_C"/>
</dbReference>
<dbReference type="STRING" id="546871.SAMN04488543_3211"/>
<comment type="catalytic activity">
    <reaction evidence="1">
        <text>beta-D-GlcNAc-(1-&gt;4)-Mur2Ac(oyl-L-Ala-gamma-D-Glu-L-Lys-D-Ala-D-Ala)-di-trans,octa-cis-undecaprenyl diphosphate + ATP = beta-D-GlcNAc-(1-&gt;4)-Mur2Ac(oyl-L-Ala-gamma-D-O-P-Glu-L-Lys-D-Ala-D-Ala)-di-trans,octa-cis-undecaprenyl diphosphate + ADP</text>
        <dbReference type="Rhea" id="RHEA:59488"/>
        <dbReference type="ChEBI" id="CHEBI:30616"/>
        <dbReference type="ChEBI" id="CHEBI:60033"/>
        <dbReference type="ChEBI" id="CHEBI:143132"/>
        <dbReference type="ChEBI" id="CHEBI:456216"/>
    </reaction>
</comment>
<keyword evidence="6" id="KW-1185">Reference proteome</keyword>
<keyword evidence="1" id="KW-0573">Peptidoglycan synthesis</keyword>
<dbReference type="InterPro" id="IPR013221">
    <property type="entry name" value="Mur_ligase_cen"/>
</dbReference>
<gene>
    <name evidence="1" type="primary">murT</name>
    <name evidence="5" type="ORF">SAMN04488543_3211</name>
</gene>
<dbReference type="Pfam" id="PF08245">
    <property type="entry name" value="Mur_ligase_M"/>
    <property type="match status" value="1"/>
</dbReference>
<dbReference type="Gene3D" id="3.40.1190.10">
    <property type="entry name" value="Mur-like, catalytic domain"/>
    <property type="match status" value="1"/>
</dbReference>
<comment type="similarity">
    <text evidence="1">Belongs to the MurCDEF family. MurT subfamily.</text>
</comment>
<evidence type="ECO:0000256" key="1">
    <source>
        <dbReference type="HAMAP-Rule" id="MF_02214"/>
    </source>
</evidence>
<keyword evidence="1" id="KW-0547">Nucleotide-binding</keyword>